<dbReference type="InterPro" id="IPR000653">
    <property type="entry name" value="DegT/StrS_aminotransferase"/>
</dbReference>
<reference evidence="1" key="1">
    <citation type="submission" date="2018-05" db="EMBL/GenBank/DDBJ databases">
        <authorList>
            <person name="Lanie J.A."/>
            <person name="Ng W.-L."/>
            <person name="Kazmierczak K.M."/>
            <person name="Andrzejewski T.M."/>
            <person name="Davidsen T.M."/>
            <person name="Wayne K.J."/>
            <person name="Tettelin H."/>
            <person name="Glass J.I."/>
            <person name="Rusch D."/>
            <person name="Podicherti R."/>
            <person name="Tsui H.-C.T."/>
            <person name="Winkler M.E."/>
        </authorList>
    </citation>
    <scope>NUCLEOTIDE SEQUENCE</scope>
</reference>
<dbReference type="AlphaFoldDB" id="A0A381YAI3"/>
<organism evidence="1">
    <name type="scientific">marine metagenome</name>
    <dbReference type="NCBI Taxonomy" id="408172"/>
    <lineage>
        <taxon>unclassified sequences</taxon>
        <taxon>metagenomes</taxon>
        <taxon>ecological metagenomes</taxon>
    </lineage>
</organism>
<dbReference type="InterPro" id="IPR015422">
    <property type="entry name" value="PyrdxlP-dep_Trfase_small"/>
</dbReference>
<proteinExistence type="predicted"/>
<dbReference type="GO" id="GO:0030170">
    <property type="term" value="F:pyridoxal phosphate binding"/>
    <property type="evidence" value="ECO:0007669"/>
    <property type="project" value="TreeGrafter"/>
</dbReference>
<dbReference type="CDD" id="cd00616">
    <property type="entry name" value="AHBA_syn"/>
    <property type="match status" value="1"/>
</dbReference>
<dbReference type="SUPFAM" id="SSF53383">
    <property type="entry name" value="PLP-dependent transferases"/>
    <property type="match status" value="1"/>
</dbReference>
<protein>
    <recommendedName>
        <fullName evidence="2">Transcriptional regulator</fullName>
    </recommendedName>
</protein>
<evidence type="ECO:0000313" key="1">
    <source>
        <dbReference type="EMBL" id="SVA74058.1"/>
    </source>
</evidence>
<dbReference type="GO" id="GO:0000271">
    <property type="term" value="P:polysaccharide biosynthetic process"/>
    <property type="evidence" value="ECO:0007669"/>
    <property type="project" value="TreeGrafter"/>
</dbReference>
<accession>A0A381YAI3</accession>
<gene>
    <name evidence="1" type="ORF">METZ01_LOCUS126912</name>
</gene>
<dbReference type="Pfam" id="PF01041">
    <property type="entry name" value="DegT_DnrJ_EryC1"/>
    <property type="match status" value="1"/>
</dbReference>
<dbReference type="PANTHER" id="PTHR30244">
    <property type="entry name" value="TRANSAMINASE"/>
    <property type="match status" value="1"/>
</dbReference>
<dbReference type="PIRSF" id="PIRSF000390">
    <property type="entry name" value="PLP_StrS"/>
    <property type="match status" value="1"/>
</dbReference>
<evidence type="ECO:0008006" key="2">
    <source>
        <dbReference type="Google" id="ProtNLM"/>
    </source>
</evidence>
<dbReference type="Gene3D" id="3.40.640.10">
    <property type="entry name" value="Type I PLP-dependent aspartate aminotransferase-like (Major domain)"/>
    <property type="match status" value="1"/>
</dbReference>
<dbReference type="InterPro" id="IPR015424">
    <property type="entry name" value="PyrdxlP-dep_Trfase"/>
</dbReference>
<name>A0A381YAI3_9ZZZZ</name>
<dbReference type="GO" id="GO:0008483">
    <property type="term" value="F:transaminase activity"/>
    <property type="evidence" value="ECO:0007669"/>
    <property type="project" value="TreeGrafter"/>
</dbReference>
<dbReference type="EMBL" id="UINC01017771">
    <property type="protein sequence ID" value="SVA74058.1"/>
    <property type="molecule type" value="Genomic_DNA"/>
</dbReference>
<sequence>MKKIQMVDLQSQYKQLKDKIDNSVINVIEDATFINGPSVKSFQKNLEDYLDVKHVIPCANGTDALQIAMMGLNLKPGDEVITADFTFASTVETIALLNLTPVLVDVDLETFNIDCNKIKKAITSKTKAIVPVHLFGQPANMEEIMKIANQNNLFVIEDNAQAIGSEYQFTSGNKIKAGTIGDIGTTSFFPSKNLGCYGDGGALFTNNDDLAHTIRGIVNHGMYKRYHHDVVGVNSRLDSIQASILDIKLKLLDNYNSSRNKSARLYSENLKVNQNIILPSFKEEEKFHVFHQYTIRVLNNKRDDLANYLSEFNIPFGIYYPIPLHRQKAYIDSRYNEDDFSNTNLLTQQVISLPMHSELELDQISFICEKINTFLK</sequence>
<dbReference type="PANTHER" id="PTHR30244:SF42">
    <property type="entry name" value="UDP-2-ACETAMIDO-2-DEOXY-3-OXO-D-GLUCURONATE AMINOTRANSFERASE"/>
    <property type="match status" value="1"/>
</dbReference>
<dbReference type="Gene3D" id="3.90.1150.10">
    <property type="entry name" value="Aspartate Aminotransferase, domain 1"/>
    <property type="match status" value="1"/>
</dbReference>
<dbReference type="InterPro" id="IPR015421">
    <property type="entry name" value="PyrdxlP-dep_Trfase_major"/>
</dbReference>